<dbReference type="AlphaFoldDB" id="A0A5E4ZTR5"/>
<reference evidence="2 3" key="1">
    <citation type="submission" date="2019-08" db="EMBL/GenBank/DDBJ databases">
        <authorList>
            <person name="Peeters C."/>
        </authorList>
    </citation>
    <scope>NUCLEOTIDE SEQUENCE [LARGE SCALE GENOMIC DNA]</scope>
    <source>
        <strain evidence="2 3">LMG 31118</strain>
    </source>
</reference>
<feature type="region of interest" description="Disordered" evidence="1">
    <location>
        <begin position="104"/>
        <end position="128"/>
    </location>
</feature>
<feature type="region of interest" description="Disordered" evidence="1">
    <location>
        <begin position="186"/>
        <end position="220"/>
    </location>
</feature>
<gene>
    <name evidence="2" type="ORF">PCA31118_01349</name>
</gene>
<feature type="compositionally biased region" description="Low complexity" evidence="1">
    <location>
        <begin position="106"/>
        <end position="120"/>
    </location>
</feature>
<organism evidence="2 3">
    <name type="scientific">Pandoraea captiosa</name>
    <dbReference type="NCBI Taxonomy" id="2508302"/>
    <lineage>
        <taxon>Bacteria</taxon>
        <taxon>Pseudomonadati</taxon>
        <taxon>Pseudomonadota</taxon>
        <taxon>Betaproteobacteria</taxon>
        <taxon>Burkholderiales</taxon>
        <taxon>Burkholderiaceae</taxon>
        <taxon>Pandoraea</taxon>
    </lineage>
</organism>
<evidence type="ECO:0000256" key="1">
    <source>
        <dbReference type="SAM" id="MobiDB-lite"/>
    </source>
</evidence>
<keyword evidence="3" id="KW-1185">Reference proteome</keyword>
<dbReference type="RefSeq" id="WP_150624231.1">
    <property type="nucleotide sequence ID" value="NZ_CABPSQ010000002.1"/>
</dbReference>
<feature type="compositionally biased region" description="Pro residues" evidence="1">
    <location>
        <begin position="207"/>
        <end position="217"/>
    </location>
</feature>
<dbReference type="OrthoDB" id="9839836at2"/>
<sequence>MSKIVFASTVVAPSTLSMNPPERTNIAHAKPNEHVSYGGQSITLVPVDGLRTQQFVRTNDSRAAPKPKPWATIVTRLRATFTRVKLSRLIRNLGTCPGAPIGRTASLDSLPRSPLSASPLSPSPLQPSHHRRLSFFNFQPHEVVDRRIDQAKAQILAIYARDPVGPAASPAPAASATRRASIPCPISAQRDRPSAPAASNAARPATPHEPPAPPFPARPSRVAANTPILVDRPALLSPQTNALKAAIASADIGIPPILIPPKPPKPEPDGGTGTK</sequence>
<dbReference type="Proteomes" id="UP000414136">
    <property type="component" value="Unassembled WGS sequence"/>
</dbReference>
<feature type="compositionally biased region" description="Low complexity" evidence="1">
    <location>
        <begin position="194"/>
        <end position="205"/>
    </location>
</feature>
<accession>A0A5E4ZTR5</accession>
<feature type="region of interest" description="Disordered" evidence="1">
    <location>
        <begin position="254"/>
        <end position="275"/>
    </location>
</feature>
<evidence type="ECO:0000313" key="3">
    <source>
        <dbReference type="Proteomes" id="UP000414136"/>
    </source>
</evidence>
<protein>
    <submittedName>
        <fullName evidence="2">Uncharacterized protein</fullName>
    </submittedName>
</protein>
<proteinExistence type="predicted"/>
<name>A0A5E4ZTR5_9BURK</name>
<evidence type="ECO:0000313" key="2">
    <source>
        <dbReference type="EMBL" id="VVE63673.1"/>
    </source>
</evidence>
<dbReference type="EMBL" id="CABPSQ010000002">
    <property type="protein sequence ID" value="VVE63673.1"/>
    <property type="molecule type" value="Genomic_DNA"/>
</dbReference>